<dbReference type="GO" id="GO:0005737">
    <property type="term" value="C:cytoplasm"/>
    <property type="evidence" value="ECO:0007669"/>
    <property type="project" value="UniProtKB-ARBA"/>
</dbReference>
<dbReference type="Pfam" id="PF03719">
    <property type="entry name" value="Ribosomal_S5_C"/>
    <property type="match status" value="1"/>
</dbReference>
<dbReference type="Gene3D" id="3.30.230.10">
    <property type="match status" value="1"/>
</dbReference>
<protein>
    <recommendedName>
        <fullName evidence="4">Small ribosomal subunit protein uS5</fullName>
    </recommendedName>
    <alternativeName>
        <fullName evidence="5">30S ribosomal protein S5</fullName>
    </alternativeName>
</protein>
<dbReference type="FunFam" id="3.30.230.10:FF:000002">
    <property type="entry name" value="30S ribosomal protein S5"/>
    <property type="match status" value="1"/>
</dbReference>
<evidence type="ECO:0000313" key="10">
    <source>
        <dbReference type="Proteomes" id="UP000231673"/>
    </source>
</evidence>
<evidence type="ECO:0000256" key="3">
    <source>
        <dbReference type="ARBA" id="ARBA00023274"/>
    </source>
</evidence>
<evidence type="ECO:0000256" key="7">
    <source>
        <dbReference type="RuleBase" id="RU003823"/>
    </source>
</evidence>
<dbReference type="SUPFAM" id="SSF54768">
    <property type="entry name" value="dsRNA-binding domain-like"/>
    <property type="match status" value="1"/>
</dbReference>
<feature type="domain" description="S5 DRBM" evidence="8">
    <location>
        <begin position="10"/>
        <end position="73"/>
    </location>
</feature>
<dbReference type="InterPro" id="IPR020568">
    <property type="entry name" value="Ribosomal_Su5_D2-typ_SF"/>
</dbReference>
<dbReference type="SUPFAM" id="SSF54211">
    <property type="entry name" value="Ribosomal protein S5 domain 2-like"/>
    <property type="match status" value="1"/>
</dbReference>
<name>A0A2M7IE04_9BACT</name>
<dbReference type="GO" id="GO:1990904">
    <property type="term" value="C:ribonucleoprotein complex"/>
    <property type="evidence" value="ECO:0007669"/>
    <property type="project" value="UniProtKB-UniRule"/>
</dbReference>
<dbReference type="PROSITE" id="PS50881">
    <property type="entry name" value="S5_DSRBD"/>
    <property type="match status" value="1"/>
</dbReference>
<dbReference type="InterPro" id="IPR000851">
    <property type="entry name" value="Ribosomal_uS5"/>
</dbReference>
<dbReference type="Proteomes" id="UP000231673">
    <property type="component" value="Unassembled WGS sequence"/>
</dbReference>
<dbReference type="GO" id="GO:0005840">
    <property type="term" value="C:ribosome"/>
    <property type="evidence" value="ECO:0007669"/>
    <property type="project" value="UniProtKB-KW"/>
</dbReference>
<dbReference type="PANTHER" id="PTHR48277">
    <property type="entry name" value="MITOCHONDRIAL RIBOSOMAL PROTEIN S5"/>
    <property type="match status" value="1"/>
</dbReference>
<proteinExistence type="inferred from homology"/>
<dbReference type="InterPro" id="IPR005324">
    <property type="entry name" value="Ribosomal_uS5_C"/>
</dbReference>
<gene>
    <name evidence="9" type="ORF">CO003_01130</name>
</gene>
<sequence length="175" mass="19096">MRRELEKREYEQKLLGIARVVRVVAGGRRFRFRAVMVIGDKNGRVGVGVSKGRDVSIAVEKAIANAKKKMIKIPIVNETIPHSVEAKFSSAKIMLKPAERGKGIVVGGAARAVCDLAGIKNISGKILGKTKNKLSNARATILALSKLRLKEIDAEGVKRSKQKIDLGKSKENEQK</sequence>
<evidence type="ECO:0000256" key="5">
    <source>
        <dbReference type="ARBA" id="ARBA00035519"/>
    </source>
</evidence>
<evidence type="ECO:0000256" key="4">
    <source>
        <dbReference type="ARBA" id="ARBA00035255"/>
    </source>
</evidence>
<dbReference type="GO" id="GO:0003723">
    <property type="term" value="F:RNA binding"/>
    <property type="evidence" value="ECO:0007669"/>
    <property type="project" value="InterPro"/>
</dbReference>
<evidence type="ECO:0000256" key="2">
    <source>
        <dbReference type="ARBA" id="ARBA00022980"/>
    </source>
</evidence>
<dbReference type="PROSITE" id="PS00585">
    <property type="entry name" value="RIBOSOMAL_S5"/>
    <property type="match status" value="1"/>
</dbReference>
<evidence type="ECO:0000259" key="8">
    <source>
        <dbReference type="PROSITE" id="PS50881"/>
    </source>
</evidence>
<dbReference type="AlphaFoldDB" id="A0A2M7IE04"/>
<dbReference type="GO" id="GO:0006412">
    <property type="term" value="P:translation"/>
    <property type="evidence" value="ECO:0007669"/>
    <property type="project" value="InterPro"/>
</dbReference>
<comment type="caution">
    <text evidence="9">The sequence shown here is derived from an EMBL/GenBank/DDBJ whole genome shotgun (WGS) entry which is preliminary data.</text>
</comment>
<evidence type="ECO:0000313" key="9">
    <source>
        <dbReference type="EMBL" id="PIW74734.1"/>
    </source>
</evidence>
<reference evidence="10" key="1">
    <citation type="submission" date="2017-09" db="EMBL/GenBank/DDBJ databases">
        <title>Depth-based differentiation of microbial function through sediment-hosted aquifers and enrichment of novel symbionts in the deep terrestrial subsurface.</title>
        <authorList>
            <person name="Probst A.J."/>
            <person name="Ladd B."/>
            <person name="Jarett J.K."/>
            <person name="Geller-Mcgrath D.E."/>
            <person name="Sieber C.M.K."/>
            <person name="Emerson J.B."/>
            <person name="Anantharaman K."/>
            <person name="Thomas B.C."/>
            <person name="Malmstrom R."/>
            <person name="Stieglmeier M."/>
            <person name="Klingl A."/>
            <person name="Woyke T."/>
            <person name="Ryan C.M."/>
            <person name="Banfield J.F."/>
        </authorList>
    </citation>
    <scope>NUCLEOTIDE SEQUENCE [LARGE SCALE GENOMIC DNA]</scope>
</reference>
<evidence type="ECO:0000256" key="6">
    <source>
        <dbReference type="PROSITE-ProRule" id="PRU00268"/>
    </source>
</evidence>
<keyword evidence="3 6" id="KW-0687">Ribonucleoprotein</keyword>
<dbReference type="EMBL" id="PFGW01000023">
    <property type="protein sequence ID" value="PIW74734.1"/>
    <property type="molecule type" value="Genomic_DNA"/>
</dbReference>
<accession>A0A2M7IE04</accession>
<comment type="similarity">
    <text evidence="1 7">Belongs to the universal ribosomal protein uS5 family.</text>
</comment>
<dbReference type="GO" id="GO:0003735">
    <property type="term" value="F:structural constituent of ribosome"/>
    <property type="evidence" value="ECO:0007669"/>
    <property type="project" value="UniProtKB-UniRule"/>
</dbReference>
<keyword evidence="2 6" id="KW-0689">Ribosomal protein</keyword>
<dbReference type="InterPro" id="IPR018192">
    <property type="entry name" value="Ribosomal_uS5_N_CS"/>
</dbReference>
<dbReference type="InterPro" id="IPR013810">
    <property type="entry name" value="Ribosomal_uS5_N"/>
</dbReference>
<evidence type="ECO:0000256" key="1">
    <source>
        <dbReference type="ARBA" id="ARBA00008945"/>
    </source>
</evidence>
<dbReference type="InterPro" id="IPR014721">
    <property type="entry name" value="Ribsml_uS5_D2-typ_fold_subgr"/>
</dbReference>
<dbReference type="PANTHER" id="PTHR48277:SF1">
    <property type="entry name" value="MITOCHONDRIAL RIBOSOMAL PROTEIN S5"/>
    <property type="match status" value="1"/>
</dbReference>
<dbReference type="Gene3D" id="3.30.160.20">
    <property type="match status" value="1"/>
</dbReference>
<organism evidence="9 10">
    <name type="scientific">Candidatus Portnoybacteria bacterium CG_4_8_14_3_um_filter_44_15</name>
    <dbReference type="NCBI Taxonomy" id="1974803"/>
    <lineage>
        <taxon>Bacteria</taxon>
        <taxon>Candidatus Portnoyibacteriota</taxon>
    </lineage>
</organism>
<dbReference type="Pfam" id="PF00333">
    <property type="entry name" value="Ribosomal_S5"/>
    <property type="match status" value="1"/>
</dbReference>